<organism evidence="2 3">
    <name type="scientific">Lactonifactor longoviformis DSM 17459</name>
    <dbReference type="NCBI Taxonomy" id="1122155"/>
    <lineage>
        <taxon>Bacteria</taxon>
        <taxon>Bacillati</taxon>
        <taxon>Bacillota</taxon>
        <taxon>Clostridia</taxon>
        <taxon>Eubacteriales</taxon>
        <taxon>Clostridiaceae</taxon>
        <taxon>Lactonifactor</taxon>
    </lineage>
</organism>
<accession>A0A1M4WSU5</accession>
<dbReference type="PANTHER" id="PTHR38462:SF1">
    <property type="entry name" value="YPRB RIBONUCLEASE H-LIKE DOMAIN-CONTAINING PROTEIN"/>
    <property type="match status" value="1"/>
</dbReference>
<dbReference type="Pfam" id="PF13482">
    <property type="entry name" value="RNase_H_2"/>
    <property type="match status" value="1"/>
</dbReference>
<keyword evidence="3" id="KW-1185">Reference proteome</keyword>
<dbReference type="InterPro" id="IPR012337">
    <property type="entry name" value="RNaseH-like_sf"/>
</dbReference>
<name>A0A1M4WSU5_9CLOT</name>
<dbReference type="EMBL" id="FQVI01000007">
    <property type="protein sequence ID" value="SHE84227.1"/>
    <property type="molecule type" value="Genomic_DNA"/>
</dbReference>
<feature type="domain" description="YprB ribonuclease H-like" evidence="1">
    <location>
        <begin position="30"/>
        <end position="195"/>
    </location>
</feature>
<evidence type="ECO:0000313" key="2">
    <source>
        <dbReference type="EMBL" id="SHE84227.1"/>
    </source>
</evidence>
<dbReference type="GO" id="GO:0003676">
    <property type="term" value="F:nucleic acid binding"/>
    <property type="evidence" value="ECO:0007669"/>
    <property type="project" value="InterPro"/>
</dbReference>
<sequence length="341" mass="40457">MFKKNMILTNLSHTFLTGFPLEEKSPDQILFFDIETTGLGWKRSIVYLIGAVHYKNEQWILTQWFAETEDEEKEILVDFYLLADRKSYFIHYNGTSFDVPYLKQKYNFYQLFHPFTDKKQLDLYQKFMPLKKLFKLENMRQKDLESLLSYPRKDTFSGRELIQKYKEYLKNPASEGLELILLHNFDDLMGMIALRSLFSFFQLWNGSCIIRKASVISTETYEGTEEPELLITLDLHVPLPFPFSFSKAGYYLTGKDRQAHIKSPVKDGMLKLYFQDYQNYYYLPLEDTAIHKSIGGYVDKEHRIKATPELCYQKFECTEEFLEDPEKLLRYVRGVLGVLRM</sequence>
<dbReference type="Gene3D" id="3.30.420.10">
    <property type="entry name" value="Ribonuclease H-like superfamily/Ribonuclease H"/>
    <property type="match status" value="1"/>
</dbReference>
<evidence type="ECO:0000313" key="3">
    <source>
        <dbReference type="Proteomes" id="UP000184245"/>
    </source>
</evidence>
<dbReference type="PANTHER" id="PTHR38462">
    <property type="entry name" value="EXONUCLEASE-LIKE PROTEIN"/>
    <property type="match status" value="1"/>
</dbReference>
<dbReference type="Proteomes" id="UP000184245">
    <property type="component" value="Unassembled WGS sequence"/>
</dbReference>
<dbReference type="InterPro" id="IPR038720">
    <property type="entry name" value="YprB_RNase_H-like_dom"/>
</dbReference>
<evidence type="ECO:0000259" key="1">
    <source>
        <dbReference type="Pfam" id="PF13482"/>
    </source>
</evidence>
<dbReference type="STRING" id="1122155.SAMN02745158_01703"/>
<proteinExistence type="predicted"/>
<gene>
    <name evidence="2" type="ORF">SAMN02745158_01703</name>
</gene>
<dbReference type="OrthoDB" id="9790530at2"/>
<dbReference type="SUPFAM" id="SSF53098">
    <property type="entry name" value="Ribonuclease H-like"/>
    <property type="match status" value="1"/>
</dbReference>
<dbReference type="RefSeq" id="WP_072850878.1">
    <property type="nucleotide sequence ID" value="NZ_FQVI01000007.1"/>
</dbReference>
<dbReference type="InterPro" id="IPR036397">
    <property type="entry name" value="RNaseH_sf"/>
</dbReference>
<dbReference type="AlphaFoldDB" id="A0A1M4WSU5"/>
<reference evidence="2 3" key="1">
    <citation type="submission" date="2016-11" db="EMBL/GenBank/DDBJ databases">
        <authorList>
            <person name="Jaros S."/>
            <person name="Januszkiewicz K."/>
            <person name="Wedrychowicz H."/>
        </authorList>
    </citation>
    <scope>NUCLEOTIDE SEQUENCE [LARGE SCALE GENOMIC DNA]</scope>
    <source>
        <strain evidence="2 3">DSM 17459</strain>
    </source>
</reference>
<protein>
    <recommendedName>
        <fullName evidence="1">YprB ribonuclease H-like domain-containing protein</fullName>
    </recommendedName>
</protein>